<keyword evidence="1" id="KW-0472">Membrane</keyword>
<evidence type="ECO:0000256" key="1">
    <source>
        <dbReference type="SAM" id="Phobius"/>
    </source>
</evidence>
<keyword evidence="1" id="KW-1133">Transmembrane helix</keyword>
<evidence type="ECO:0008006" key="4">
    <source>
        <dbReference type="Google" id="ProtNLM"/>
    </source>
</evidence>
<evidence type="ECO:0000313" key="2">
    <source>
        <dbReference type="EMBL" id="MFC3491944.1"/>
    </source>
</evidence>
<dbReference type="Proteomes" id="UP001595712">
    <property type="component" value="Unassembled WGS sequence"/>
</dbReference>
<evidence type="ECO:0000313" key="3">
    <source>
        <dbReference type="Proteomes" id="UP001595712"/>
    </source>
</evidence>
<protein>
    <recommendedName>
        <fullName evidence="4">PH domain-containing protein</fullName>
    </recommendedName>
</protein>
<proteinExistence type="predicted"/>
<comment type="caution">
    <text evidence="2">The sequence shown here is derived from an EMBL/GenBank/DDBJ whole genome shotgun (WGS) entry which is preliminary data.</text>
</comment>
<name>A0ABV7PXA4_9ACTN</name>
<keyword evidence="3" id="KW-1185">Reference proteome</keyword>
<feature type="transmembrane region" description="Helical" evidence="1">
    <location>
        <begin position="60"/>
        <end position="80"/>
    </location>
</feature>
<feature type="transmembrane region" description="Helical" evidence="1">
    <location>
        <begin position="30"/>
        <end position="48"/>
    </location>
</feature>
<dbReference type="RefSeq" id="WP_387971663.1">
    <property type="nucleotide sequence ID" value="NZ_JBHRWO010000005.1"/>
</dbReference>
<accession>A0ABV7PXA4</accession>
<keyword evidence="1" id="KW-0812">Transmembrane</keyword>
<organism evidence="2 3">
    <name type="scientific">Glycomyces rhizosphaerae</name>
    <dbReference type="NCBI Taxonomy" id="2054422"/>
    <lineage>
        <taxon>Bacteria</taxon>
        <taxon>Bacillati</taxon>
        <taxon>Actinomycetota</taxon>
        <taxon>Actinomycetes</taxon>
        <taxon>Glycomycetales</taxon>
        <taxon>Glycomycetaceae</taxon>
        <taxon>Glycomyces</taxon>
    </lineage>
</organism>
<sequence>MTSQRPPRPPPLPAPRDPSWRAVRVNRRRARWWIGIGASSAPVGYLALSHTIEPSYYLPWALVLLGTPSWLLLLGFLLLLEDQYFEYDIDSCAIRGNDPWGADIVRRWRRERGHPWDRGKGAYPQMGFIRLEYSVALAEIYQVREDGSREKLWIRAKWAERSDWEAFVRHLQRFGAVIDTAS</sequence>
<reference evidence="3" key="1">
    <citation type="journal article" date="2019" name="Int. J. Syst. Evol. Microbiol.">
        <title>The Global Catalogue of Microorganisms (GCM) 10K type strain sequencing project: providing services to taxonomists for standard genome sequencing and annotation.</title>
        <authorList>
            <consortium name="The Broad Institute Genomics Platform"/>
            <consortium name="The Broad Institute Genome Sequencing Center for Infectious Disease"/>
            <person name="Wu L."/>
            <person name="Ma J."/>
        </authorList>
    </citation>
    <scope>NUCLEOTIDE SEQUENCE [LARGE SCALE GENOMIC DNA]</scope>
    <source>
        <strain evidence="3">CGMCC 4.7396</strain>
    </source>
</reference>
<gene>
    <name evidence="2" type="ORF">ACFO8M_05540</name>
</gene>
<dbReference type="EMBL" id="JBHRWO010000005">
    <property type="protein sequence ID" value="MFC3491944.1"/>
    <property type="molecule type" value="Genomic_DNA"/>
</dbReference>